<accession>A0ABN0PFX9</accession>
<reference evidence="1 2" key="1">
    <citation type="journal article" date="2013" name="Genome Announc.">
        <title>Draft Genome Sequence of Staphylococcus simulans UMC-CNS-990, Isolated from a Case of Chronic Bovine Mastitis.</title>
        <authorList>
            <person name="Calcutt M.J."/>
            <person name="Foecking M.F."/>
            <person name="Hsieh H.Y."/>
            <person name="Perry J."/>
            <person name="Stewart G.C."/>
            <person name="Middleton J.R."/>
        </authorList>
    </citation>
    <scope>NUCLEOTIDE SEQUENCE [LARGE SCALE GENOMIC DNA]</scope>
    <source>
        <strain evidence="1 2">UMC-CNS-990</strain>
    </source>
</reference>
<dbReference type="RefSeq" id="WP_023014793.1">
    <property type="nucleotide sequence ID" value="NZ_AXDY01000001.1"/>
</dbReference>
<gene>
    <name evidence="1" type="ORF">SSIM_00460</name>
</gene>
<proteinExistence type="predicted"/>
<protein>
    <recommendedName>
        <fullName evidence="3">AIPR protein</fullName>
    </recommendedName>
</protein>
<evidence type="ECO:0000313" key="1">
    <source>
        <dbReference type="EMBL" id="ERS94598.1"/>
    </source>
</evidence>
<name>A0ABN0PFX9_STASI</name>
<dbReference type="EMBL" id="AXDY01000001">
    <property type="protein sequence ID" value="ERS94598.1"/>
    <property type="molecule type" value="Genomic_DNA"/>
</dbReference>
<dbReference type="Proteomes" id="UP000017131">
    <property type="component" value="Unassembled WGS sequence"/>
</dbReference>
<keyword evidence="2" id="KW-1185">Reference proteome</keyword>
<comment type="caution">
    <text evidence="1">The sequence shown here is derived from an EMBL/GenBank/DDBJ whole genome shotgun (WGS) entry which is preliminary data.</text>
</comment>
<sequence>MTNNEQDNLRQSIEALQDFWSNHGDYDIREKAREYIELYQSNGNSDHFSWVHPEDAPYIKENGCNAVRWGIPNQILGDIDKAKFIFGLFNPGTQMRTGIGNECKDITEYVEEEKKEERNLGVDGVNFESKEYSENLNFYLEHVISVENVMAQELKKLYKIFKEDREVLLNRNKNGKLSKNSYNGAVVKKIAYYLFAYYSKAFMDNGLKSNGFQNSMRYYYNLFEKIEKVKGIVKEKSLNYNVEQEFNHAVEKIAICNIEMIPYRSNGAKDIVNAYRKKLVDLPSTSKIASLITEKIIRDTDTIAVFRAFRPKGKNGWRYILERNAEEQEINFKENIKPSLFHFSNSSAALSKKNIKTHDSLAENPQEKVDKAVDALLEELKMQPFVDELNNIIEENS</sequence>
<evidence type="ECO:0008006" key="3">
    <source>
        <dbReference type="Google" id="ProtNLM"/>
    </source>
</evidence>
<organism evidence="1 2">
    <name type="scientific">Staphylococcus simulans UMC-CNS-990</name>
    <dbReference type="NCBI Taxonomy" id="1405498"/>
    <lineage>
        <taxon>Bacteria</taxon>
        <taxon>Bacillati</taxon>
        <taxon>Bacillota</taxon>
        <taxon>Bacilli</taxon>
        <taxon>Bacillales</taxon>
        <taxon>Staphylococcaceae</taxon>
        <taxon>Staphylococcus</taxon>
    </lineage>
</organism>
<evidence type="ECO:0000313" key="2">
    <source>
        <dbReference type="Proteomes" id="UP000017131"/>
    </source>
</evidence>